<protein>
    <submittedName>
        <fullName evidence="8">Uncharacterized protein</fullName>
    </submittedName>
</protein>
<feature type="transmembrane region" description="Helical" evidence="7">
    <location>
        <begin position="159"/>
        <end position="179"/>
    </location>
</feature>
<feature type="transmembrane region" description="Helical" evidence="7">
    <location>
        <begin position="120"/>
        <end position="139"/>
    </location>
</feature>
<keyword evidence="9" id="KW-1185">Reference proteome</keyword>
<proteinExistence type="inferred from homology"/>
<dbReference type="Gene3D" id="1.20.1250.20">
    <property type="entry name" value="MFS general substrate transporter like domains"/>
    <property type="match status" value="1"/>
</dbReference>
<comment type="caution">
    <text evidence="8">The sequence shown here is derived from an EMBL/GenBank/DDBJ whole genome shotgun (WGS) entry which is preliminary data.</text>
</comment>
<dbReference type="SUPFAM" id="SSF103473">
    <property type="entry name" value="MFS general substrate transporter"/>
    <property type="match status" value="1"/>
</dbReference>
<evidence type="ECO:0000256" key="7">
    <source>
        <dbReference type="SAM" id="Phobius"/>
    </source>
</evidence>
<dbReference type="Pfam" id="PF00854">
    <property type="entry name" value="PTR2"/>
    <property type="match status" value="2"/>
</dbReference>
<keyword evidence="4" id="KW-0813">Transport</keyword>
<keyword evidence="6 7" id="KW-0472">Membrane</keyword>
<comment type="subcellular location">
    <subcellularLocation>
        <location evidence="1">Membrane</location>
        <topology evidence="1">Multi-pass membrane protein</topology>
    </subcellularLocation>
</comment>
<evidence type="ECO:0000256" key="1">
    <source>
        <dbReference type="ARBA" id="ARBA00004141"/>
    </source>
</evidence>
<dbReference type="GO" id="GO:0015833">
    <property type="term" value="P:peptide transport"/>
    <property type="evidence" value="ECO:0007669"/>
    <property type="project" value="UniProtKB-KW"/>
</dbReference>
<gene>
    <name evidence="8" type="ORF">ACJMK2_034904</name>
</gene>
<organism evidence="8 9">
    <name type="scientific">Sinanodonta woodiana</name>
    <name type="common">Chinese pond mussel</name>
    <name type="synonym">Anodonta woodiana</name>
    <dbReference type="NCBI Taxonomy" id="1069815"/>
    <lineage>
        <taxon>Eukaryota</taxon>
        <taxon>Metazoa</taxon>
        <taxon>Spiralia</taxon>
        <taxon>Lophotrochozoa</taxon>
        <taxon>Mollusca</taxon>
        <taxon>Bivalvia</taxon>
        <taxon>Autobranchia</taxon>
        <taxon>Heteroconchia</taxon>
        <taxon>Palaeoheterodonta</taxon>
        <taxon>Unionida</taxon>
        <taxon>Unionoidea</taxon>
        <taxon>Unionidae</taxon>
        <taxon>Unioninae</taxon>
        <taxon>Sinanodonta</taxon>
    </lineage>
</organism>
<evidence type="ECO:0000256" key="2">
    <source>
        <dbReference type="ARBA" id="ARBA00005982"/>
    </source>
</evidence>
<feature type="transmembrane region" description="Helical" evidence="7">
    <location>
        <begin position="92"/>
        <end position="113"/>
    </location>
</feature>
<reference evidence="8 9" key="1">
    <citation type="submission" date="2024-11" db="EMBL/GenBank/DDBJ databases">
        <title>Chromosome-level genome assembly of the freshwater bivalve Anodonta woodiana.</title>
        <authorList>
            <person name="Chen X."/>
        </authorList>
    </citation>
    <scope>NUCLEOTIDE SEQUENCE [LARGE SCALE GENOMIC DNA]</scope>
    <source>
        <strain evidence="8">MN2024</strain>
        <tissue evidence="8">Gills</tissue>
    </source>
</reference>
<feature type="transmembrane region" description="Helical" evidence="7">
    <location>
        <begin position="495"/>
        <end position="517"/>
    </location>
</feature>
<keyword evidence="3 7" id="KW-0812">Transmembrane</keyword>
<evidence type="ECO:0000256" key="3">
    <source>
        <dbReference type="ARBA" id="ARBA00022692"/>
    </source>
</evidence>
<feature type="transmembrane region" description="Helical" evidence="7">
    <location>
        <begin position="231"/>
        <end position="249"/>
    </location>
</feature>
<dbReference type="AlphaFoldDB" id="A0ABD3WUL5"/>
<keyword evidence="5 7" id="KW-1133">Transmembrane helix</keyword>
<keyword evidence="4" id="KW-0571">Peptide transport</keyword>
<dbReference type="InterPro" id="IPR000109">
    <property type="entry name" value="POT_fam"/>
</dbReference>
<feature type="transmembrane region" description="Helical" evidence="7">
    <location>
        <begin position="52"/>
        <end position="72"/>
    </location>
</feature>
<keyword evidence="4" id="KW-0653">Protein transport</keyword>
<name>A0ABD3WUL5_SINWO</name>
<evidence type="ECO:0000256" key="4">
    <source>
        <dbReference type="ARBA" id="ARBA00022856"/>
    </source>
</evidence>
<evidence type="ECO:0000256" key="6">
    <source>
        <dbReference type="ARBA" id="ARBA00023136"/>
    </source>
</evidence>
<feature type="transmembrane region" description="Helical" evidence="7">
    <location>
        <begin position="370"/>
        <end position="390"/>
    </location>
</feature>
<accession>A0ABD3WUL5</accession>
<feature type="transmembrane region" description="Helical" evidence="7">
    <location>
        <begin position="333"/>
        <end position="358"/>
    </location>
</feature>
<evidence type="ECO:0000313" key="9">
    <source>
        <dbReference type="Proteomes" id="UP001634394"/>
    </source>
</evidence>
<evidence type="ECO:0000313" key="8">
    <source>
        <dbReference type="EMBL" id="KAL3877156.1"/>
    </source>
</evidence>
<dbReference type="Proteomes" id="UP001634394">
    <property type="component" value="Unassembled WGS sequence"/>
</dbReference>
<feature type="transmembrane region" description="Helical" evidence="7">
    <location>
        <begin position="200"/>
        <end position="219"/>
    </location>
</feature>
<comment type="similarity">
    <text evidence="2">Belongs to the major facilitator superfamily. Proton-dependent oligopeptide transporter (POT/PTR) (TC 2.A.17) family.</text>
</comment>
<feature type="transmembrane region" description="Helical" evidence="7">
    <location>
        <begin position="453"/>
        <end position="475"/>
    </location>
</feature>
<dbReference type="PANTHER" id="PTHR11654">
    <property type="entry name" value="OLIGOPEPTIDE TRANSPORTER-RELATED"/>
    <property type="match status" value="1"/>
</dbReference>
<dbReference type="InterPro" id="IPR036259">
    <property type="entry name" value="MFS_trans_sf"/>
</dbReference>
<evidence type="ECO:0000256" key="5">
    <source>
        <dbReference type="ARBA" id="ARBA00022989"/>
    </source>
</evidence>
<dbReference type="EMBL" id="JBJQND010000005">
    <property type="protein sequence ID" value="KAL3877156.1"/>
    <property type="molecule type" value="Genomic_DNA"/>
</dbReference>
<sequence>MAKPTASTPLLSGGPNGNPLPSVSAYGGTLRGSESTIQDSDQLEVHNQPYKVSVGLIFFMAFCERMAFYSVLKNMMLFCVSKLNFTDFNASIAVWIFSGTAYMFSPLIGGLVADSACGRYNTILGSGFIFFIGKIILFYSSGDFKVWFGHDSESMKQALFITSLVVIAIGSGGMFANIGPFGAHQVAHKGPRTVQTFYHWLYWIMNLGSITASTVVVYIQTNEIEDGFWHSYLLSISMLFSALVAFICGQRAFRHQEPSESVLKKVISECYNRCKRKHVQVEEGSSEITLHQDVASVLNIMPIYGFLALYWMSNLQSSTSLFLQSVRLNIGKVPPALLTTVNPVMVVLFIPLMDLVVYPKLIRAGKNPTLIQRIGFGLFLAALALLYAGGLEIFRKRNDYFKQYIDQDAYNASNISVFHQVPIFALLGLSEVSTSVSGFELAYSQTSDNMQGLVTGLFLTTIGLGSFYSTIWTAIVRDKTDWYPEKPDQTGHLEYYLFLISGITFVSFVIYVLVNWIRRIYRRRQHFTQNDGPRDGS</sequence>
<dbReference type="GO" id="GO:0016020">
    <property type="term" value="C:membrane"/>
    <property type="evidence" value="ECO:0007669"/>
    <property type="project" value="UniProtKB-SubCell"/>
</dbReference>